<gene>
    <name evidence="1" type="ORF">RV045_05930</name>
</gene>
<keyword evidence="2" id="KW-1185">Reference proteome</keyword>
<evidence type="ECO:0000313" key="2">
    <source>
        <dbReference type="Proteomes" id="UP001364695"/>
    </source>
</evidence>
<accession>A0ACC6P1A7</accession>
<proteinExistence type="predicted"/>
<organism evidence="1 2">
    <name type="scientific">Amphibiibacter pelophylacis</name>
    <dbReference type="NCBI Taxonomy" id="1799477"/>
    <lineage>
        <taxon>Bacteria</taxon>
        <taxon>Pseudomonadati</taxon>
        <taxon>Pseudomonadota</taxon>
        <taxon>Betaproteobacteria</taxon>
        <taxon>Burkholderiales</taxon>
        <taxon>Sphaerotilaceae</taxon>
        <taxon>Amphibiibacter</taxon>
    </lineage>
</organism>
<name>A0ACC6P1A7_9BURK</name>
<dbReference type="Proteomes" id="UP001364695">
    <property type="component" value="Unassembled WGS sequence"/>
</dbReference>
<evidence type="ECO:0000313" key="1">
    <source>
        <dbReference type="EMBL" id="MEJ7137970.1"/>
    </source>
</evidence>
<reference evidence="1" key="1">
    <citation type="submission" date="2023-10" db="EMBL/GenBank/DDBJ databases">
        <title>Amphibacter perezi, gen. nov., sp. nov. a novel taxa of the family Comamonadaceae, class Betaproteobacteria isolated from the skin microbiota of Pelophylax perezi from different populations.</title>
        <authorList>
            <person name="Costa S."/>
            <person name="Proenca D.N."/>
            <person name="Lopes I."/>
            <person name="Morais P.V."/>
        </authorList>
    </citation>
    <scope>NUCLEOTIDE SEQUENCE</scope>
    <source>
        <strain evidence="1">SL12-8</strain>
    </source>
</reference>
<comment type="caution">
    <text evidence="1">The sequence shown here is derived from an EMBL/GenBank/DDBJ whole genome shotgun (WGS) entry which is preliminary data.</text>
</comment>
<sequence>MGHARTVNIDRHQLDAAARAGLIAPGQAEGLWQFLAAQQGSRATLRLTHVLYHLGGLIAIGAMTLFMTLAWERLDGWGIAGLALLLAAGALLLAEALRRRDLLLPTGLTAALAVALTPLAVCGVQKALGLWPTEGWPASGFENRWLPMEAATVLTGLLALWRYRLPFLVLPIAIALWALSQDAAPLFLGASSSDLPWGLHERVSLALGLALILTAVWVDVRTRRTPDFAFWLHLAGASAFWVGLSLMSTGSDLARFVYLGLNVVMVLGAALLLRRVYAVFGALGITAYLAWLAQIVFANSLLFPLALAAIGLGVMALGIVWQRCEAQLARRLSTWLPERWQGLGRHGS</sequence>
<dbReference type="EMBL" id="JAWDIE010000007">
    <property type="protein sequence ID" value="MEJ7137970.1"/>
    <property type="molecule type" value="Genomic_DNA"/>
</dbReference>
<protein>
    <submittedName>
        <fullName evidence="1">DUF2157 domain-containing protein</fullName>
    </submittedName>
</protein>